<dbReference type="Pfam" id="PF13365">
    <property type="entry name" value="Trypsin_2"/>
    <property type="match status" value="1"/>
</dbReference>
<dbReference type="SMART" id="SM00228">
    <property type="entry name" value="PDZ"/>
    <property type="match status" value="2"/>
</dbReference>
<protein>
    <submittedName>
        <fullName evidence="12">Peptidase S1C, Do</fullName>
    </submittedName>
</protein>
<dbReference type="GO" id="GO:0006508">
    <property type="term" value="P:proteolysis"/>
    <property type="evidence" value="ECO:0007669"/>
    <property type="project" value="UniProtKB-KW"/>
</dbReference>
<feature type="domain" description="PDZ" evidence="11">
    <location>
        <begin position="414"/>
        <end position="491"/>
    </location>
</feature>
<keyword evidence="13" id="KW-1185">Reference proteome</keyword>
<dbReference type="Proteomes" id="UP000027059">
    <property type="component" value="Chromosome"/>
</dbReference>
<dbReference type="NCBIfam" id="TIGR02037">
    <property type="entry name" value="degP_htrA_DO"/>
    <property type="match status" value="1"/>
</dbReference>
<keyword evidence="6" id="KW-0574">Periplasm</keyword>
<dbReference type="SUPFAM" id="SSF50156">
    <property type="entry name" value="PDZ domain-like"/>
    <property type="match status" value="2"/>
</dbReference>
<gene>
    <name evidence="12" type="ORF">Y981_01770</name>
</gene>
<evidence type="ECO:0000259" key="11">
    <source>
        <dbReference type="PROSITE" id="PS50106"/>
    </source>
</evidence>
<dbReference type="InterPro" id="IPR011782">
    <property type="entry name" value="Pept_S1C_Do"/>
</dbReference>
<dbReference type="AlphaFoldDB" id="A0A059XXP8"/>
<feature type="binding site" evidence="10">
    <location>
        <begin position="237"/>
        <end position="239"/>
    </location>
    <ligand>
        <name>substrate</name>
    </ligand>
</feature>
<evidence type="ECO:0000256" key="7">
    <source>
        <dbReference type="ARBA" id="ARBA00022801"/>
    </source>
</evidence>
<dbReference type="Gene3D" id="2.40.10.120">
    <property type="match status" value="1"/>
</dbReference>
<evidence type="ECO:0000256" key="1">
    <source>
        <dbReference type="ARBA" id="ARBA00004418"/>
    </source>
</evidence>
<feature type="active site" description="Charge relay system" evidence="9">
    <location>
        <position position="134"/>
    </location>
</feature>
<evidence type="ECO:0000256" key="3">
    <source>
        <dbReference type="ARBA" id="ARBA00022670"/>
    </source>
</evidence>
<dbReference type="RefSeq" id="WP_038504422.1">
    <property type="nucleotide sequence ID" value="NZ_CP007243.1"/>
</dbReference>
<dbReference type="GO" id="GO:0004252">
    <property type="term" value="F:serine-type endopeptidase activity"/>
    <property type="evidence" value="ECO:0007669"/>
    <property type="project" value="InterPro"/>
</dbReference>
<evidence type="ECO:0000256" key="2">
    <source>
        <dbReference type="ARBA" id="ARBA00010541"/>
    </source>
</evidence>
<dbReference type="InterPro" id="IPR036034">
    <property type="entry name" value="PDZ_sf"/>
</dbReference>
<dbReference type="Pfam" id="PF13180">
    <property type="entry name" value="PDZ_2"/>
    <property type="match status" value="1"/>
</dbReference>
<proteinExistence type="inferred from homology"/>
<dbReference type="InterPro" id="IPR041489">
    <property type="entry name" value="PDZ_6"/>
</dbReference>
<feature type="active site" description="Charge relay system" evidence="9">
    <location>
        <position position="164"/>
    </location>
</feature>
<reference evidence="13" key="1">
    <citation type="submission" date="2014-02" db="EMBL/GenBank/DDBJ databases">
        <title>Complete genome sequence and comparative genomic analysis of the nitrogen-fixing bacterium Leptospirillum ferriphilum YSK.</title>
        <authorList>
            <person name="Guo X."/>
            <person name="Yin H."/>
            <person name="Liang Y."/>
            <person name="Hu Q."/>
            <person name="Ma L."/>
            <person name="Xiao Y."/>
            <person name="Zhang X."/>
            <person name="Qiu G."/>
            <person name="Liu X."/>
        </authorList>
    </citation>
    <scope>NUCLEOTIDE SEQUENCE [LARGE SCALE GENOMIC DNA]</scope>
    <source>
        <strain evidence="13">YSK</strain>
    </source>
</reference>
<organism evidence="12 13">
    <name type="scientific">Leptospirillum ferriphilum YSK</name>
    <dbReference type="NCBI Taxonomy" id="1441628"/>
    <lineage>
        <taxon>Bacteria</taxon>
        <taxon>Pseudomonadati</taxon>
        <taxon>Nitrospirota</taxon>
        <taxon>Nitrospiria</taxon>
        <taxon>Nitrospirales</taxon>
        <taxon>Nitrospiraceae</taxon>
        <taxon>Leptospirillum</taxon>
    </lineage>
</organism>
<evidence type="ECO:0000313" key="12">
    <source>
        <dbReference type="EMBL" id="AIA30002.1"/>
    </source>
</evidence>
<dbReference type="GO" id="GO:0042597">
    <property type="term" value="C:periplasmic space"/>
    <property type="evidence" value="ECO:0007669"/>
    <property type="project" value="UniProtKB-SubCell"/>
</dbReference>
<dbReference type="PANTHER" id="PTHR22939">
    <property type="entry name" value="SERINE PROTEASE FAMILY S1C HTRA-RELATED"/>
    <property type="match status" value="1"/>
</dbReference>
<comment type="similarity">
    <text evidence="2">Belongs to the peptidase S1C family.</text>
</comment>
<keyword evidence="3" id="KW-0645">Protease</keyword>
<dbReference type="PRINTS" id="PR00834">
    <property type="entry name" value="PROTEASES2C"/>
</dbReference>
<dbReference type="Gene3D" id="2.30.42.10">
    <property type="match status" value="2"/>
</dbReference>
<dbReference type="InterPro" id="IPR001940">
    <property type="entry name" value="Peptidase_S1C"/>
</dbReference>
<dbReference type="KEGG" id="lfp:Y981_01770"/>
<dbReference type="PANTHER" id="PTHR22939:SF129">
    <property type="entry name" value="SERINE PROTEASE HTRA2, MITOCHONDRIAL"/>
    <property type="match status" value="1"/>
</dbReference>
<keyword evidence="8" id="KW-0720">Serine protease</keyword>
<dbReference type="EMBL" id="CP007243">
    <property type="protein sequence ID" value="AIA30002.1"/>
    <property type="molecule type" value="Genomic_DNA"/>
</dbReference>
<dbReference type="PROSITE" id="PS50106">
    <property type="entry name" value="PDZ"/>
    <property type="match status" value="2"/>
</dbReference>
<dbReference type="InterPro" id="IPR009003">
    <property type="entry name" value="Peptidase_S1_PA"/>
</dbReference>
<evidence type="ECO:0000256" key="10">
    <source>
        <dbReference type="PIRSR" id="PIRSR611782-2"/>
    </source>
</evidence>
<dbReference type="InterPro" id="IPR001478">
    <property type="entry name" value="PDZ"/>
</dbReference>
<evidence type="ECO:0000256" key="5">
    <source>
        <dbReference type="ARBA" id="ARBA00022737"/>
    </source>
</evidence>
<dbReference type="SUPFAM" id="SSF50494">
    <property type="entry name" value="Trypsin-like serine proteases"/>
    <property type="match status" value="1"/>
</dbReference>
<dbReference type="Pfam" id="PF17820">
    <property type="entry name" value="PDZ_6"/>
    <property type="match status" value="1"/>
</dbReference>
<keyword evidence="7" id="KW-0378">Hydrolase</keyword>
<feature type="binding site" evidence="10">
    <location>
        <position position="164"/>
    </location>
    <ligand>
        <name>substrate</name>
    </ligand>
</feature>
<feature type="domain" description="PDZ" evidence="11">
    <location>
        <begin position="283"/>
        <end position="374"/>
    </location>
</feature>
<reference evidence="12 13" key="2">
    <citation type="journal article" date="2015" name="Biomed. Res. Int.">
        <title>Effects of Arsenite Resistance on the Growth and Functional Gene Expression of Leptospirillum ferriphilum and Acidithiobacillus thiooxidans in Pure Culture and Coculture.</title>
        <authorList>
            <person name="Jiang H."/>
            <person name="Liang Y."/>
            <person name="Yin H."/>
            <person name="Xiao Y."/>
            <person name="Guo X."/>
            <person name="Xu Y."/>
            <person name="Hu Q."/>
            <person name="Liu H."/>
            <person name="Liu X."/>
        </authorList>
    </citation>
    <scope>NUCLEOTIDE SEQUENCE [LARGE SCALE GENOMIC DNA]</scope>
    <source>
        <strain evidence="12 13">YSK</strain>
    </source>
</reference>
<evidence type="ECO:0000313" key="13">
    <source>
        <dbReference type="Proteomes" id="UP000027059"/>
    </source>
</evidence>
<keyword evidence="5" id="KW-0677">Repeat</keyword>
<name>A0A059XXP8_9BACT</name>
<dbReference type="HOGENOM" id="CLU_020120_1_0_0"/>
<comment type="subcellular location">
    <subcellularLocation>
        <location evidence="1">Periplasm</location>
    </subcellularLocation>
</comment>
<evidence type="ECO:0000256" key="8">
    <source>
        <dbReference type="ARBA" id="ARBA00022825"/>
    </source>
</evidence>
<dbReference type="CDD" id="cd10839">
    <property type="entry name" value="cpPDZ1_DegP-like"/>
    <property type="match status" value="1"/>
</dbReference>
<evidence type="ECO:0000256" key="6">
    <source>
        <dbReference type="ARBA" id="ARBA00022764"/>
    </source>
</evidence>
<evidence type="ECO:0000256" key="4">
    <source>
        <dbReference type="ARBA" id="ARBA00022729"/>
    </source>
</evidence>
<accession>A0A059XXP8</accession>
<evidence type="ECO:0000256" key="9">
    <source>
        <dbReference type="PIRSR" id="PIRSR611782-1"/>
    </source>
</evidence>
<feature type="active site" description="Charge relay system" evidence="9">
    <location>
        <position position="239"/>
    </location>
</feature>
<sequence>MKIPNLKRFFVGIATLTSLAFVFSLAFSLDEKKTAMADPSPDPPVIHKKDIEAGLALQKAFVTVSNAVIPSVVNISTTSLITTHQNPIFNDPFFRQFFGTPFNHGGGPPQKHVERSLGSGFIISKDGYIVTNYHVIKHATKVTVVLSDKTSYRAKVVGKDPMTDVAVIRIHPKHDLPVIRWGSSRDVSVGTIVLAMGSPFGLTQSITMGIVSALKRSNMGIEQYENFIQTDAAINPGNSGGPLVNLKGEVIGMNTAIYTTNGGYEGIGFAIPVDMVRRVLKDLMTKGKVVRGWLGVSIQNVTPIIAKQFRLPGHRGVLVSDVLPNSPAKKAGMKRGDVILGLNGQDVMDANDLRLRVSQIAPGTDATLSIIRDGRRRNITVRVGELPSKLSMMGGAEPEKSPSHFDNVLNGIMVMDLNRDIRGQLNLPDNTRGVVISAIAPGSLAEASGLKRGDVIQEINRRPVTSVHAYIRVARHIGKSENVLLTVLRDGHHSYVSLSP</sequence>
<keyword evidence="4" id="KW-0732">Signal</keyword>
<feature type="binding site" evidence="10">
    <location>
        <position position="134"/>
    </location>
    <ligand>
        <name>substrate</name>
    </ligand>
</feature>
<dbReference type="OrthoDB" id="9758917at2"/>